<name>A0AAV3KBU7_9GAMM</name>
<dbReference type="Pfam" id="PF07993">
    <property type="entry name" value="NAD_binding_4"/>
    <property type="match status" value="1"/>
</dbReference>
<evidence type="ECO:0000313" key="5">
    <source>
        <dbReference type="Proteomes" id="UP000017142"/>
    </source>
</evidence>
<dbReference type="PANTHER" id="PTHR44845:SF1">
    <property type="entry name" value="L-2-AMINOADIPATE REDUCTASE"/>
    <property type="match status" value="1"/>
</dbReference>
<evidence type="ECO:0000259" key="3">
    <source>
        <dbReference type="Pfam" id="PF07993"/>
    </source>
</evidence>
<dbReference type="Proteomes" id="UP000017142">
    <property type="component" value="Unassembled WGS sequence"/>
</dbReference>
<dbReference type="GeneID" id="43520109"/>
<organism evidence="4 5">
    <name type="scientific">Dickeya solani D s0432-1</name>
    <dbReference type="NCBI Taxonomy" id="1231725"/>
    <lineage>
        <taxon>Bacteria</taxon>
        <taxon>Pseudomonadati</taxon>
        <taxon>Pseudomonadota</taxon>
        <taxon>Gammaproteobacteria</taxon>
        <taxon>Enterobacterales</taxon>
        <taxon>Pectobacteriaceae</taxon>
        <taxon>Dickeya</taxon>
    </lineage>
</organism>
<gene>
    <name evidence="4" type="ORF">A544_1398</name>
</gene>
<evidence type="ECO:0000256" key="2">
    <source>
        <dbReference type="ARBA" id="ARBA00022553"/>
    </source>
</evidence>
<sequence>MSAGSVSTGSASTARAPAVKNLFLTGATGVLGGRLLLEILTATSANVFCLVRADSVEQARARLESVLFSYDVERTSAGQLGRVIPVLGDVAQAQLGLNAQDYQRLQATVDRVLHCAANVSLVASYGKLQPVNVKGTQQVIDFCLGGDIPLLYASSFSVVGDKLYQDGFELQETDLDFGQNYRDMDYERSKYEAEKAVHQGGERGLRWTIVRPGNIWGDSTNGRYPLAETRVKGIYYEMIKSLVETGLTFRSSEDFDITPVDYVVKAALYASLHSDDFHGKTLNLTNPQPITYDDIVIALREFGYQLDVVINEDYFEALTQNRMLREGKPYRSSFTDLMALFYSSGDITEKAKYATGLTRQWLAGSGIACAACDHPLLFRYFNYLIEAGFIVPPEQQRERATIVEHTRQSSFLEQLFDADLR</sequence>
<evidence type="ECO:0000256" key="1">
    <source>
        <dbReference type="ARBA" id="ARBA00022450"/>
    </source>
</evidence>
<proteinExistence type="predicted"/>
<comment type="caution">
    <text evidence="4">The sequence shown here is derived from an EMBL/GenBank/DDBJ whole genome shotgun (WGS) entry which is preliminary data.</text>
</comment>
<dbReference type="InterPro" id="IPR036291">
    <property type="entry name" value="NAD(P)-bd_dom_sf"/>
</dbReference>
<keyword evidence="1" id="KW-0596">Phosphopantetheine</keyword>
<dbReference type="PANTHER" id="PTHR44845">
    <property type="entry name" value="CARRIER DOMAIN-CONTAINING PROTEIN"/>
    <property type="match status" value="1"/>
</dbReference>
<dbReference type="SUPFAM" id="SSF51735">
    <property type="entry name" value="NAD(P)-binding Rossmann-fold domains"/>
    <property type="match status" value="1"/>
</dbReference>
<dbReference type="NCBIfam" id="TIGR01746">
    <property type="entry name" value="Thioester-redct"/>
    <property type="match status" value="1"/>
</dbReference>
<dbReference type="InterPro" id="IPR010080">
    <property type="entry name" value="Thioester_reductase-like_dom"/>
</dbReference>
<dbReference type="RefSeq" id="WP_022632853.1">
    <property type="nucleotide sequence ID" value="NZ_AMWE01000002.1"/>
</dbReference>
<dbReference type="EMBL" id="AMWE01000002">
    <property type="protein sequence ID" value="ERO58223.1"/>
    <property type="molecule type" value="Genomic_DNA"/>
</dbReference>
<keyword evidence="2" id="KW-0597">Phosphoprotein</keyword>
<dbReference type="Gene3D" id="3.40.50.720">
    <property type="entry name" value="NAD(P)-binding Rossmann-like Domain"/>
    <property type="match status" value="1"/>
</dbReference>
<feature type="domain" description="Thioester reductase (TE)" evidence="3">
    <location>
        <begin position="24"/>
        <end position="266"/>
    </location>
</feature>
<accession>A0AAV3KBU7</accession>
<dbReference type="CDD" id="cd05235">
    <property type="entry name" value="SDR_e1"/>
    <property type="match status" value="1"/>
</dbReference>
<dbReference type="InterPro" id="IPR013120">
    <property type="entry name" value="FAR_NAD-bd"/>
</dbReference>
<dbReference type="AlphaFoldDB" id="A0AAV3KBU7"/>
<reference evidence="5" key="1">
    <citation type="journal article" date="2013" name="Diversity">
        <title>Genome Sequence of Dickeya solani, a New soft Rot Pathogen of Potato, Suggests its Emergence May Be Related to a Novel Combination of Non-Ribosomal Peptide/Polyketide Synthetase Clusters.</title>
        <authorList>
            <person name="Garlant L."/>
            <person name="Koskinen P."/>
            <person name="Rouhiainen L."/>
            <person name="Laine P."/>
            <person name="Paulin L."/>
            <person name="Auvinen P."/>
            <person name="Holm L."/>
            <person name="Pirhonen M."/>
        </authorList>
    </citation>
    <scope>NUCLEOTIDE SEQUENCE [LARGE SCALE GENOMIC DNA]</scope>
    <source>
        <strain evidence="5">D s0432-1</strain>
    </source>
</reference>
<protein>
    <submittedName>
        <fullName evidence="4">Polyketide synthase HetM</fullName>
    </submittedName>
</protein>
<evidence type="ECO:0000313" key="4">
    <source>
        <dbReference type="EMBL" id="ERO58223.1"/>
    </source>
</evidence>